<dbReference type="GO" id="GO:0046943">
    <property type="term" value="F:carboxylic acid transmembrane transporter activity"/>
    <property type="evidence" value="ECO:0007669"/>
    <property type="project" value="TreeGrafter"/>
</dbReference>
<dbReference type="InterPro" id="IPR036259">
    <property type="entry name" value="MFS_trans_sf"/>
</dbReference>
<sequence length="498" mass="53915">MTTPSASERPPRDDAPASDLPWYREVSPTQWKSFWAAWLGYLLDGFDFVIITLVLTEVADEFDLNGVQAATLISAAFVSRWFGGLVLGAIADTLGRRDAMVLAIVTFSLGSLLCAVSTGYVMMFAARLLIGFGMAGEYSASATYVIESWPQHLRNKASAFLISGFSIGGVLVAQVYRFVVPAWGWRALFAIGLVPIVLALWLRRGLPEPEDFRRAKDSGRVDATPDMFTTLYRGPHRILNVLLTLATFAVLLAIFGGYVHGAGTVAPMSVFITAVFVWFLVQFEPQRWPTAVAVTVVVFTVFFFAWPITALLPTYLKTDLGLSPGEVSDILFWSGFGTAFGAILAGFTGDRFGTTRAYWGSLLISLPLLWPIFTLTSDHAPLIGLLLFVQQCFGAGVGGLVPKWMVSWFSIEKRAAALGFTYNVGALGGAVSPVVGAALAETMSLGRAIIVLSASFTGIVILLVAMKFPLRLQQLLKPSAVRADDGDDTIRRIEPQAG</sequence>
<feature type="transmembrane region" description="Helical" evidence="5">
    <location>
        <begin position="382"/>
        <end position="404"/>
    </location>
</feature>
<dbReference type="PANTHER" id="PTHR23508">
    <property type="entry name" value="CARBOXYLIC ACID TRANSPORTER PROTEIN HOMOLOG"/>
    <property type="match status" value="1"/>
</dbReference>
<reference evidence="7 8" key="1">
    <citation type="submission" date="2018-08" db="EMBL/GenBank/DDBJ databases">
        <title>Whole genome sequence analysis of Dermacoccus abyssi bacteria isolated from Deep Mariana trench Micromonospora spp reveals genes involved in the environmental adaptation and production of secondary metabolites.</title>
        <authorList>
            <person name="Abdel-Mageed W.M."/>
            <person name="Lehri B."/>
            <person name="Nouioui I."/>
            <person name="Goodfellow I."/>
            <person name="Jaspars M."/>
            <person name="Karlyshev A."/>
        </authorList>
    </citation>
    <scope>NUCLEOTIDE SEQUENCE [LARGE SCALE GENOMIC DNA]</scope>
    <source>
        <strain evidence="7 8">MT1.1</strain>
    </source>
</reference>
<feature type="transmembrane region" description="Helical" evidence="5">
    <location>
        <begin position="416"/>
        <end position="439"/>
    </location>
</feature>
<evidence type="ECO:0000256" key="2">
    <source>
        <dbReference type="ARBA" id="ARBA00022692"/>
    </source>
</evidence>
<organism evidence="7 8">
    <name type="scientific">Dermacoccus abyssi</name>
    <dbReference type="NCBI Taxonomy" id="322596"/>
    <lineage>
        <taxon>Bacteria</taxon>
        <taxon>Bacillati</taxon>
        <taxon>Actinomycetota</taxon>
        <taxon>Actinomycetes</taxon>
        <taxon>Micrococcales</taxon>
        <taxon>Dermacoccaceae</taxon>
        <taxon>Dermacoccus</taxon>
    </lineage>
</organism>
<dbReference type="AlphaFoldDB" id="A0A417Z6B6"/>
<feature type="transmembrane region" description="Helical" evidence="5">
    <location>
        <begin position="34"/>
        <end position="55"/>
    </location>
</feature>
<feature type="domain" description="Major facilitator superfamily (MFS) profile" evidence="6">
    <location>
        <begin position="33"/>
        <end position="472"/>
    </location>
</feature>
<dbReference type="PANTHER" id="PTHR23508:SF3">
    <property type="entry name" value="SIALIC ACID TRANSPORTER NANT"/>
    <property type="match status" value="1"/>
</dbReference>
<evidence type="ECO:0000313" key="8">
    <source>
        <dbReference type="Proteomes" id="UP000285376"/>
    </source>
</evidence>
<feature type="transmembrane region" description="Helical" evidence="5">
    <location>
        <begin position="357"/>
        <end position="376"/>
    </location>
</feature>
<proteinExistence type="predicted"/>
<keyword evidence="2 5" id="KW-0812">Transmembrane</keyword>
<evidence type="ECO:0000259" key="6">
    <source>
        <dbReference type="PROSITE" id="PS50850"/>
    </source>
</evidence>
<feature type="transmembrane region" description="Helical" evidence="5">
    <location>
        <begin position="445"/>
        <end position="465"/>
    </location>
</feature>
<feature type="transmembrane region" description="Helical" evidence="5">
    <location>
        <begin position="238"/>
        <end position="259"/>
    </location>
</feature>
<dbReference type="Gene3D" id="1.20.1250.20">
    <property type="entry name" value="MFS general substrate transporter like domains"/>
    <property type="match status" value="2"/>
</dbReference>
<feature type="transmembrane region" description="Helical" evidence="5">
    <location>
        <begin position="99"/>
        <end position="122"/>
    </location>
</feature>
<dbReference type="NCBIfam" id="NF003024">
    <property type="entry name" value="PRK03893.1"/>
    <property type="match status" value="1"/>
</dbReference>
<comment type="subcellular location">
    <subcellularLocation>
        <location evidence="1">Cell membrane</location>
        <topology evidence="1">Multi-pass membrane protein</topology>
    </subcellularLocation>
</comment>
<feature type="transmembrane region" description="Helical" evidence="5">
    <location>
        <begin position="67"/>
        <end position="87"/>
    </location>
</feature>
<dbReference type="PROSITE" id="PS50850">
    <property type="entry name" value="MFS"/>
    <property type="match status" value="1"/>
</dbReference>
<keyword evidence="3 5" id="KW-1133">Transmembrane helix</keyword>
<evidence type="ECO:0000313" key="7">
    <source>
        <dbReference type="EMBL" id="RHW46149.1"/>
    </source>
</evidence>
<evidence type="ECO:0000256" key="3">
    <source>
        <dbReference type="ARBA" id="ARBA00022989"/>
    </source>
</evidence>
<keyword evidence="4 5" id="KW-0472">Membrane</keyword>
<dbReference type="InterPro" id="IPR011701">
    <property type="entry name" value="MFS"/>
</dbReference>
<protein>
    <submittedName>
        <fullName evidence="7">MFS transporter</fullName>
    </submittedName>
</protein>
<evidence type="ECO:0000256" key="4">
    <source>
        <dbReference type="ARBA" id="ARBA00023136"/>
    </source>
</evidence>
<dbReference type="InterPro" id="IPR020846">
    <property type="entry name" value="MFS_dom"/>
</dbReference>
<feature type="transmembrane region" description="Helical" evidence="5">
    <location>
        <begin position="158"/>
        <end position="176"/>
    </location>
</feature>
<dbReference type="Proteomes" id="UP000285376">
    <property type="component" value="Unassembled WGS sequence"/>
</dbReference>
<feature type="transmembrane region" description="Helical" evidence="5">
    <location>
        <begin position="265"/>
        <end position="281"/>
    </location>
</feature>
<dbReference type="CDD" id="cd17316">
    <property type="entry name" value="MFS_SV2_like"/>
    <property type="match status" value="1"/>
</dbReference>
<dbReference type="Pfam" id="PF07690">
    <property type="entry name" value="MFS_1"/>
    <property type="match status" value="2"/>
</dbReference>
<name>A0A417Z6B6_9MICO</name>
<dbReference type="GO" id="GO:0005886">
    <property type="term" value="C:plasma membrane"/>
    <property type="evidence" value="ECO:0007669"/>
    <property type="project" value="UniProtKB-SubCell"/>
</dbReference>
<accession>A0A417Z6B6</accession>
<dbReference type="EMBL" id="QWLM01000006">
    <property type="protein sequence ID" value="RHW46149.1"/>
    <property type="molecule type" value="Genomic_DNA"/>
</dbReference>
<feature type="transmembrane region" description="Helical" evidence="5">
    <location>
        <begin position="288"/>
        <end position="310"/>
    </location>
</feature>
<evidence type="ECO:0000256" key="5">
    <source>
        <dbReference type="SAM" id="Phobius"/>
    </source>
</evidence>
<dbReference type="SUPFAM" id="SSF103473">
    <property type="entry name" value="MFS general substrate transporter"/>
    <property type="match status" value="1"/>
</dbReference>
<feature type="transmembrane region" description="Helical" evidence="5">
    <location>
        <begin position="182"/>
        <end position="202"/>
    </location>
</feature>
<comment type="caution">
    <text evidence="7">The sequence shown here is derived from an EMBL/GenBank/DDBJ whole genome shotgun (WGS) entry which is preliminary data.</text>
</comment>
<gene>
    <name evidence="7" type="ORF">D1832_06665</name>
</gene>
<feature type="transmembrane region" description="Helical" evidence="5">
    <location>
        <begin position="330"/>
        <end position="348"/>
    </location>
</feature>
<feature type="transmembrane region" description="Helical" evidence="5">
    <location>
        <begin position="128"/>
        <end position="146"/>
    </location>
</feature>
<dbReference type="RefSeq" id="WP_118913176.1">
    <property type="nucleotide sequence ID" value="NZ_CBCRVH010000008.1"/>
</dbReference>
<evidence type="ECO:0000256" key="1">
    <source>
        <dbReference type="ARBA" id="ARBA00004651"/>
    </source>
</evidence>